<dbReference type="InterPro" id="IPR003316">
    <property type="entry name" value="E2F_WHTH_DNA-bd_dom"/>
</dbReference>
<name>M1USU6_CYAM1</name>
<dbReference type="AlphaFoldDB" id="M1USU6"/>
<gene>
    <name evidence="8" type="ORF">CYME_CML181C</name>
</gene>
<evidence type="ECO:0000256" key="6">
    <source>
        <dbReference type="SAM" id="Coils"/>
    </source>
</evidence>
<feature type="coiled-coil region" evidence="6">
    <location>
        <begin position="178"/>
        <end position="205"/>
    </location>
</feature>
<dbReference type="STRING" id="280699.M1USU6"/>
<dbReference type="GO" id="GO:0005634">
    <property type="term" value="C:nucleus"/>
    <property type="evidence" value="ECO:0007669"/>
    <property type="project" value="UniProtKB-SubCell"/>
</dbReference>
<dbReference type="SUPFAM" id="SSF144074">
    <property type="entry name" value="E2F-DP heterodimerization region"/>
    <property type="match status" value="2"/>
</dbReference>
<evidence type="ECO:0000256" key="5">
    <source>
        <dbReference type="RuleBase" id="RU003796"/>
    </source>
</evidence>
<feature type="domain" description="E2F/DP family winged-helix DNA-binding" evidence="7">
    <location>
        <begin position="29"/>
        <end position="165"/>
    </location>
</feature>
<dbReference type="InterPro" id="IPR015648">
    <property type="entry name" value="Transcrpt_fac_DP"/>
</dbReference>
<keyword evidence="9" id="KW-1185">Reference proteome</keyword>
<dbReference type="Proteomes" id="UP000007014">
    <property type="component" value="Chromosome 12"/>
</dbReference>
<dbReference type="eggNOG" id="KOG2829">
    <property type="taxonomic scope" value="Eukaryota"/>
</dbReference>
<dbReference type="GO" id="GO:0000981">
    <property type="term" value="F:DNA-binding transcription factor activity, RNA polymerase II-specific"/>
    <property type="evidence" value="ECO:0007669"/>
    <property type="project" value="TreeGrafter"/>
</dbReference>
<dbReference type="InterPro" id="IPR036390">
    <property type="entry name" value="WH_DNA-bd_sf"/>
</dbReference>
<evidence type="ECO:0000259" key="7">
    <source>
        <dbReference type="SMART" id="SM01372"/>
    </source>
</evidence>
<comment type="similarity">
    <text evidence="1 5">Belongs to the E2F/DP family.</text>
</comment>
<dbReference type="RefSeq" id="XP_005536817.1">
    <property type="nucleotide sequence ID" value="XM_005536760.1"/>
</dbReference>
<dbReference type="EMBL" id="AP006494">
    <property type="protein sequence ID" value="BAM80781.1"/>
    <property type="molecule type" value="Genomic_DNA"/>
</dbReference>
<sequence>MDNRTVRATQSTPLVRQRGCLAEKPTPSRSSKGLRLLSVSFCRKLRLLGFATYARIADELVEEFLGSDVVQGQTLERTSAANLEGILHEVSPARKDRLACVVAHEASPLRNGRTIASPRYGEDGYTDERNCAERTLRRRIYDIFNVLLATGTIEKGENGSVHWRGIPGERIDPRYTEIRRLRLRVEELRASIQTKQEIARDLAEQQAAFMNLITRNSQEKSCETLDKDICPDGLPSHKRFPAGNGASAFGQEETTSLDQNHEAQHELMESELHAGYTLWDENSNTSGTKRVRALRLSENRMVPEDASVSKGTDGIRVQYPFVVLRTGVKANIGLETNETRSSLTLGMSEPFSVFSDGDSVTLLKLHERGPYSTNQMLRISRESAARNISLRTASV</sequence>
<dbReference type="InterPro" id="IPR038168">
    <property type="entry name" value="TF_DP_C_sf"/>
</dbReference>
<dbReference type="PANTHER" id="PTHR12548">
    <property type="entry name" value="TRANSCRIPTION FACTOR DP"/>
    <property type="match status" value="1"/>
</dbReference>
<dbReference type="GeneID" id="16994602"/>
<keyword evidence="3 5" id="KW-0238">DNA-binding</keyword>
<dbReference type="PANTHER" id="PTHR12548:SF9">
    <property type="entry name" value="TRANSCRIPTION FACTOR DP"/>
    <property type="match status" value="1"/>
</dbReference>
<dbReference type="Gene3D" id="1.10.10.10">
    <property type="entry name" value="Winged helix-like DNA-binding domain superfamily/Winged helix DNA-binding domain"/>
    <property type="match status" value="1"/>
</dbReference>
<evidence type="ECO:0000313" key="8">
    <source>
        <dbReference type="EMBL" id="BAM80781.1"/>
    </source>
</evidence>
<keyword evidence="5" id="KW-0539">Nucleus</keyword>
<evidence type="ECO:0000256" key="1">
    <source>
        <dbReference type="ARBA" id="ARBA00010940"/>
    </source>
</evidence>
<keyword evidence="4 5" id="KW-0804">Transcription</keyword>
<dbReference type="InterPro" id="IPR036388">
    <property type="entry name" value="WH-like_DNA-bd_sf"/>
</dbReference>
<evidence type="ECO:0000256" key="4">
    <source>
        <dbReference type="ARBA" id="ARBA00023163"/>
    </source>
</evidence>
<dbReference type="Gene3D" id="1.20.140.80">
    <property type="entry name" value="Transcription factor DP"/>
    <property type="match status" value="1"/>
</dbReference>
<evidence type="ECO:0000256" key="2">
    <source>
        <dbReference type="ARBA" id="ARBA00023015"/>
    </source>
</evidence>
<dbReference type="InterPro" id="IPR037241">
    <property type="entry name" value="E2F-DP_heterodim"/>
</dbReference>
<dbReference type="SUPFAM" id="SSF46785">
    <property type="entry name" value="Winged helix' DNA-binding domain"/>
    <property type="match status" value="1"/>
</dbReference>
<evidence type="ECO:0000256" key="3">
    <source>
        <dbReference type="ARBA" id="ARBA00023125"/>
    </source>
</evidence>
<dbReference type="Gramene" id="CML181CT">
    <property type="protein sequence ID" value="CML181CT"/>
    <property type="gene ID" value="CML181C"/>
</dbReference>
<dbReference type="Pfam" id="PF02319">
    <property type="entry name" value="WHD_E2F_TDP"/>
    <property type="match status" value="1"/>
</dbReference>
<protein>
    <recommendedName>
        <fullName evidence="7">E2F/DP family winged-helix DNA-binding domain-containing protein</fullName>
    </recommendedName>
</protein>
<reference evidence="8 9" key="1">
    <citation type="journal article" date="2004" name="Nature">
        <title>Genome sequence of the ultrasmall unicellular red alga Cyanidioschyzon merolae 10D.</title>
        <authorList>
            <person name="Matsuzaki M."/>
            <person name="Misumi O."/>
            <person name="Shin-i T."/>
            <person name="Maruyama S."/>
            <person name="Takahara M."/>
            <person name="Miyagishima S."/>
            <person name="Mori T."/>
            <person name="Nishida K."/>
            <person name="Yagisawa F."/>
            <person name="Nishida K."/>
            <person name="Yoshida Y."/>
            <person name="Nishimura Y."/>
            <person name="Nakao S."/>
            <person name="Kobayashi T."/>
            <person name="Momoyama Y."/>
            <person name="Higashiyama T."/>
            <person name="Minoda A."/>
            <person name="Sano M."/>
            <person name="Nomoto H."/>
            <person name="Oishi K."/>
            <person name="Hayashi H."/>
            <person name="Ohta F."/>
            <person name="Nishizaka S."/>
            <person name="Haga S."/>
            <person name="Miura S."/>
            <person name="Morishita T."/>
            <person name="Kabeya Y."/>
            <person name="Terasawa K."/>
            <person name="Suzuki Y."/>
            <person name="Ishii Y."/>
            <person name="Asakawa S."/>
            <person name="Takano H."/>
            <person name="Ohta N."/>
            <person name="Kuroiwa H."/>
            <person name="Tanaka K."/>
            <person name="Shimizu N."/>
            <person name="Sugano S."/>
            <person name="Sato N."/>
            <person name="Nozaki H."/>
            <person name="Ogasawara N."/>
            <person name="Kohara Y."/>
            <person name="Kuroiwa T."/>
        </authorList>
    </citation>
    <scope>NUCLEOTIDE SEQUENCE [LARGE SCALE GENOMIC DNA]</scope>
    <source>
        <strain evidence="8 9">10D</strain>
    </source>
</reference>
<accession>M1USU6</accession>
<dbReference type="OrthoDB" id="552115at2759"/>
<organism evidence="8 9">
    <name type="scientific">Cyanidioschyzon merolae (strain NIES-3377 / 10D)</name>
    <name type="common">Unicellular red alga</name>
    <dbReference type="NCBI Taxonomy" id="280699"/>
    <lineage>
        <taxon>Eukaryota</taxon>
        <taxon>Rhodophyta</taxon>
        <taxon>Bangiophyceae</taxon>
        <taxon>Cyanidiales</taxon>
        <taxon>Cyanidiaceae</taxon>
        <taxon>Cyanidioschyzon</taxon>
    </lineage>
</organism>
<dbReference type="GO" id="GO:0051726">
    <property type="term" value="P:regulation of cell cycle"/>
    <property type="evidence" value="ECO:0007669"/>
    <property type="project" value="InterPro"/>
</dbReference>
<evidence type="ECO:0000313" key="9">
    <source>
        <dbReference type="Proteomes" id="UP000007014"/>
    </source>
</evidence>
<comment type="subcellular location">
    <subcellularLocation>
        <location evidence="5">Nucleus</location>
    </subcellularLocation>
</comment>
<dbReference type="SMART" id="SM01372">
    <property type="entry name" value="E2F_TDP"/>
    <property type="match status" value="1"/>
</dbReference>
<reference evidence="8 9" key="2">
    <citation type="journal article" date="2007" name="BMC Biol.">
        <title>A 100%-complete sequence reveals unusually simple genomic features in the hot-spring red alga Cyanidioschyzon merolae.</title>
        <authorList>
            <person name="Nozaki H."/>
            <person name="Takano H."/>
            <person name="Misumi O."/>
            <person name="Terasawa K."/>
            <person name="Matsuzaki M."/>
            <person name="Maruyama S."/>
            <person name="Nishida K."/>
            <person name="Yagisawa F."/>
            <person name="Yoshida Y."/>
            <person name="Fujiwara T."/>
            <person name="Takio S."/>
            <person name="Tamura K."/>
            <person name="Chung S.J."/>
            <person name="Nakamura S."/>
            <person name="Kuroiwa H."/>
            <person name="Tanaka K."/>
            <person name="Sato N."/>
            <person name="Kuroiwa T."/>
        </authorList>
    </citation>
    <scope>NUCLEOTIDE SEQUENCE [LARGE SCALE GENOMIC DNA]</scope>
    <source>
        <strain evidence="8 9">10D</strain>
    </source>
</reference>
<dbReference type="HOGENOM" id="CLU_699002_0_0_1"/>
<dbReference type="GO" id="GO:0000977">
    <property type="term" value="F:RNA polymerase II transcription regulatory region sequence-specific DNA binding"/>
    <property type="evidence" value="ECO:0007669"/>
    <property type="project" value="TreeGrafter"/>
</dbReference>
<dbReference type="KEGG" id="cme:CYME_CML181C"/>
<keyword evidence="6" id="KW-0175">Coiled coil</keyword>
<keyword evidence="2 5" id="KW-0805">Transcription regulation</keyword>
<proteinExistence type="inferred from homology"/>
<dbReference type="GO" id="GO:0005667">
    <property type="term" value="C:transcription regulator complex"/>
    <property type="evidence" value="ECO:0007669"/>
    <property type="project" value="InterPro"/>
</dbReference>